<evidence type="ECO:0000313" key="1">
    <source>
        <dbReference type="EMBL" id="KAK7076406.1"/>
    </source>
</evidence>
<dbReference type="Proteomes" id="UP001381693">
    <property type="component" value="Unassembled WGS sequence"/>
</dbReference>
<gene>
    <name evidence="1" type="ORF">SK128_026330</name>
</gene>
<evidence type="ECO:0000313" key="2">
    <source>
        <dbReference type="Proteomes" id="UP001381693"/>
    </source>
</evidence>
<reference evidence="1 2" key="1">
    <citation type="submission" date="2023-11" db="EMBL/GenBank/DDBJ databases">
        <title>Halocaridina rubra genome assembly.</title>
        <authorList>
            <person name="Smith C."/>
        </authorList>
    </citation>
    <scope>NUCLEOTIDE SEQUENCE [LARGE SCALE GENOMIC DNA]</scope>
    <source>
        <strain evidence="1">EP-1</strain>
        <tissue evidence="1">Whole</tissue>
    </source>
</reference>
<dbReference type="AlphaFoldDB" id="A0AAN8X557"/>
<organism evidence="1 2">
    <name type="scientific">Halocaridina rubra</name>
    <name type="common">Hawaiian red shrimp</name>
    <dbReference type="NCBI Taxonomy" id="373956"/>
    <lineage>
        <taxon>Eukaryota</taxon>
        <taxon>Metazoa</taxon>
        <taxon>Ecdysozoa</taxon>
        <taxon>Arthropoda</taxon>
        <taxon>Crustacea</taxon>
        <taxon>Multicrustacea</taxon>
        <taxon>Malacostraca</taxon>
        <taxon>Eumalacostraca</taxon>
        <taxon>Eucarida</taxon>
        <taxon>Decapoda</taxon>
        <taxon>Pleocyemata</taxon>
        <taxon>Caridea</taxon>
        <taxon>Atyoidea</taxon>
        <taxon>Atyidae</taxon>
        <taxon>Halocaridina</taxon>
    </lineage>
</organism>
<comment type="caution">
    <text evidence="1">The sequence shown here is derived from an EMBL/GenBank/DDBJ whole genome shotgun (WGS) entry which is preliminary data.</text>
</comment>
<feature type="non-terminal residue" evidence="1">
    <location>
        <position position="1"/>
    </location>
</feature>
<sequence length="83" mass="9205">ELDRMTVRNCSNIDGAGEYGSVSGGIDRMTEKFWELSRIMIELEELEEMYDIGSITVNVGIIVELDENCQNNSEIGVGGMTVK</sequence>
<accession>A0AAN8X557</accession>
<dbReference type="EMBL" id="JAXCGZ010009681">
    <property type="protein sequence ID" value="KAK7076406.1"/>
    <property type="molecule type" value="Genomic_DNA"/>
</dbReference>
<protein>
    <submittedName>
        <fullName evidence="1">Uncharacterized protein</fullName>
    </submittedName>
</protein>
<proteinExistence type="predicted"/>
<name>A0AAN8X557_HALRR</name>
<keyword evidence="2" id="KW-1185">Reference proteome</keyword>